<dbReference type="EMBL" id="PFSK01000039">
    <property type="protein sequence ID" value="PJC22286.1"/>
    <property type="molecule type" value="Genomic_DNA"/>
</dbReference>
<accession>A0A2M8EIB4</accession>
<evidence type="ECO:0000313" key="2">
    <source>
        <dbReference type="EMBL" id="PJC22286.1"/>
    </source>
</evidence>
<organism evidence="2 3">
    <name type="scientific">candidate division WWE3 bacterium CG_4_9_14_0_2_um_filter_48_10</name>
    <dbReference type="NCBI Taxonomy" id="1975078"/>
    <lineage>
        <taxon>Bacteria</taxon>
        <taxon>Katanobacteria</taxon>
    </lineage>
</organism>
<gene>
    <name evidence="2" type="ORF">CO059_02670</name>
</gene>
<dbReference type="GO" id="GO:0043565">
    <property type="term" value="F:sequence-specific DNA binding"/>
    <property type="evidence" value="ECO:0007669"/>
    <property type="project" value="InterPro"/>
</dbReference>
<protein>
    <recommendedName>
        <fullName evidence="4">TrpR like protein, YerC/YecD</fullName>
    </recommendedName>
</protein>
<dbReference type="InterPro" id="IPR038116">
    <property type="entry name" value="TrpR-like_sf"/>
</dbReference>
<name>A0A2M8EIB4_UNCKA</name>
<evidence type="ECO:0000256" key="1">
    <source>
        <dbReference type="SAM" id="MobiDB-lite"/>
    </source>
</evidence>
<evidence type="ECO:0000313" key="3">
    <source>
        <dbReference type="Proteomes" id="UP000228781"/>
    </source>
</evidence>
<reference evidence="3" key="1">
    <citation type="submission" date="2017-09" db="EMBL/GenBank/DDBJ databases">
        <title>Depth-based differentiation of microbial function through sediment-hosted aquifers and enrichment of novel symbionts in the deep terrestrial subsurface.</title>
        <authorList>
            <person name="Probst A.J."/>
            <person name="Ladd B."/>
            <person name="Jarett J.K."/>
            <person name="Geller-Mcgrath D.E."/>
            <person name="Sieber C.M.K."/>
            <person name="Emerson J.B."/>
            <person name="Anantharaman K."/>
            <person name="Thomas B.C."/>
            <person name="Malmstrom R."/>
            <person name="Stieglmeier M."/>
            <person name="Klingl A."/>
            <person name="Woyke T."/>
            <person name="Ryan C.M."/>
            <person name="Banfield J.F."/>
        </authorList>
    </citation>
    <scope>NUCLEOTIDE SEQUENCE [LARGE SCALE GENOMIC DNA]</scope>
</reference>
<dbReference type="AlphaFoldDB" id="A0A2M8EIB4"/>
<dbReference type="InterPro" id="IPR010921">
    <property type="entry name" value="Trp_repressor/repl_initiator"/>
</dbReference>
<dbReference type="Proteomes" id="UP000228781">
    <property type="component" value="Unassembled WGS sequence"/>
</dbReference>
<dbReference type="Gene3D" id="1.10.1270.10">
    <property type="entry name" value="TrpR-like"/>
    <property type="match status" value="1"/>
</dbReference>
<dbReference type="SUPFAM" id="SSF48295">
    <property type="entry name" value="TrpR-like"/>
    <property type="match status" value="1"/>
</dbReference>
<evidence type="ECO:0008006" key="4">
    <source>
        <dbReference type="Google" id="ProtNLM"/>
    </source>
</evidence>
<dbReference type="GO" id="GO:0003700">
    <property type="term" value="F:DNA-binding transcription factor activity"/>
    <property type="evidence" value="ECO:0007669"/>
    <property type="project" value="InterPro"/>
</dbReference>
<proteinExistence type="predicted"/>
<dbReference type="Pfam" id="PF01371">
    <property type="entry name" value="Trp_repressor"/>
    <property type="match status" value="1"/>
</dbReference>
<comment type="caution">
    <text evidence="2">The sequence shown here is derived from an EMBL/GenBank/DDBJ whole genome shotgun (WGS) entry which is preliminary data.</text>
</comment>
<sequence length="132" mass="15034">MPKVSRQMRGTSFEKDLIRDFWLAVNDLDSHERLYFLDKLLTPTEKLMLAKRLAILEELGKGTNYETIAERYKVITNTIGRMSNILRSSSKLLPVLSKIDAARWQRGKKKSPPVRSVAGSRTMAGTKRILGL</sequence>
<dbReference type="InterPro" id="IPR000831">
    <property type="entry name" value="Trp_repress"/>
</dbReference>
<feature type="region of interest" description="Disordered" evidence="1">
    <location>
        <begin position="106"/>
        <end position="132"/>
    </location>
</feature>